<dbReference type="NCBIfam" id="TIGR00682">
    <property type="entry name" value="lpxK"/>
    <property type="match status" value="1"/>
</dbReference>
<evidence type="ECO:0000256" key="8">
    <source>
        <dbReference type="ARBA" id="ARBA00022741"/>
    </source>
</evidence>
<keyword evidence="9 13" id="KW-0418">Kinase</keyword>
<dbReference type="Proteomes" id="UP000248148">
    <property type="component" value="Unassembled WGS sequence"/>
</dbReference>
<evidence type="ECO:0000256" key="5">
    <source>
        <dbReference type="ARBA" id="ARBA00022516"/>
    </source>
</evidence>
<evidence type="ECO:0000256" key="9">
    <source>
        <dbReference type="ARBA" id="ARBA00022777"/>
    </source>
</evidence>
<dbReference type="InterPro" id="IPR027417">
    <property type="entry name" value="P-loop_NTPase"/>
</dbReference>
<keyword evidence="11 13" id="KW-0443">Lipid metabolism</keyword>
<keyword evidence="7 13" id="KW-0808">Transferase</keyword>
<dbReference type="SUPFAM" id="SSF52540">
    <property type="entry name" value="P-loop containing nucleoside triphosphate hydrolases"/>
    <property type="match status" value="1"/>
</dbReference>
<evidence type="ECO:0000256" key="12">
    <source>
        <dbReference type="ARBA" id="ARBA00029757"/>
    </source>
</evidence>
<dbReference type="OrthoDB" id="9766423at2"/>
<keyword evidence="6 13" id="KW-0441">Lipid A biosynthesis</keyword>
<name>A0A318TN48_9BRAD</name>
<dbReference type="GO" id="GO:0009244">
    <property type="term" value="P:lipopolysaccharide core region biosynthetic process"/>
    <property type="evidence" value="ECO:0007669"/>
    <property type="project" value="TreeGrafter"/>
</dbReference>
<proteinExistence type="inferred from homology"/>
<comment type="pathway">
    <text evidence="2 13">Glycolipid biosynthesis; lipid IV(A) biosynthesis; lipid IV(A) from (3R)-3-hydroxytetradecanoyl-[acyl-carrier-protein] and UDP-N-acetyl-alpha-D-glucosamine: step 6/6.</text>
</comment>
<reference evidence="14 15" key="1">
    <citation type="submission" date="2018-06" db="EMBL/GenBank/DDBJ databases">
        <title>Genomic Encyclopedia of Archaeal and Bacterial Type Strains, Phase II (KMG-II): from individual species to whole genera.</title>
        <authorList>
            <person name="Goeker M."/>
        </authorList>
    </citation>
    <scope>NUCLEOTIDE SEQUENCE [LARGE SCALE GENOMIC DNA]</scope>
    <source>
        <strain evidence="14 15">JCM 11668</strain>
    </source>
</reference>
<dbReference type="GO" id="GO:0009245">
    <property type="term" value="P:lipid A biosynthetic process"/>
    <property type="evidence" value="ECO:0007669"/>
    <property type="project" value="UniProtKB-UniRule"/>
</dbReference>
<evidence type="ECO:0000256" key="3">
    <source>
        <dbReference type="ARBA" id="ARBA00012071"/>
    </source>
</evidence>
<dbReference type="AlphaFoldDB" id="A0A318TN48"/>
<evidence type="ECO:0000256" key="11">
    <source>
        <dbReference type="ARBA" id="ARBA00023098"/>
    </source>
</evidence>
<protein>
    <recommendedName>
        <fullName evidence="4 13">Tetraacyldisaccharide 4'-kinase</fullName>
        <ecNumber evidence="3 13">2.7.1.130</ecNumber>
    </recommendedName>
    <alternativeName>
        <fullName evidence="12 13">Lipid A 4'-kinase</fullName>
    </alternativeName>
</protein>
<evidence type="ECO:0000313" key="14">
    <source>
        <dbReference type="EMBL" id="PYF04448.1"/>
    </source>
</evidence>
<dbReference type="EMBL" id="QJTI01000003">
    <property type="protein sequence ID" value="PYF04448.1"/>
    <property type="molecule type" value="Genomic_DNA"/>
</dbReference>
<dbReference type="GO" id="GO:0005524">
    <property type="term" value="F:ATP binding"/>
    <property type="evidence" value="ECO:0007669"/>
    <property type="project" value="UniProtKB-UniRule"/>
</dbReference>
<organism evidence="14 15">
    <name type="scientific">Rhodopseudomonas faecalis</name>
    <dbReference type="NCBI Taxonomy" id="99655"/>
    <lineage>
        <taxon>Bacteria</taxon>
        <taxon>Pseudomonadati</taxon>
        <taxon>Pseudomonadota</taxon>
        <taxon>Alphaproteobacteria</taxon>
        <taxon>Hyphomicrobiales</taxon>
        <taxon>Nitrobacteraceae</taxon>
        <taxon>Rhodopseudomonas</taxon>
    </lineage>
</organism>
<dbReference type="PANTHER" id="PTHR42724">
    <property type="entry name" value="TETRAACYLDISACCHARIDE 4'-KINASE"/>
    <property type="match status" value="1"/>
</dbReference>
<evidence type="ECO:0000256" key="1">
    <source>
        <dbReference type="ARBA" id="ARBA00002274"/>
    </source>
</evidence>
<evidence type="ECO:0000256" key="6">
    <source>
        <dbReference type="ARBA" id="ARBA00022556"/>
    </source>
</evidence>
<evidence type="ECO:0000256" key="10">
    <source>
        <dbReference type="ARBA" id="ARBA00022840"/>
    </source>
</evidence>
<dbReference type="Pfam" id="PF02606">
    <property type="entry name" value="LpxK"/>
    <property type="match status" value="1"/>
</dbReference>
<dbReference type="RefSeq" id="WP_110779854.1">
    <property type="nucleotide sequence ID" value="NZ_QJTI01000003.1"/>
</dbReference>
<dbReference type="InterPro" id="IPR003758">
    <property type="entry name" value="LpxK"/>
</dbReference>
<evidence type="ECO:0000313" key="15">
    <source>
        <dbReference type="Proteomes" id="UP000248148"/>
    </source>
</evidence>
<feature type="binding site" evidence="13">
    <location>
        <begin position="50"/>
        <end position="57"/>
    </location>
    <ligand>
        <name>ATP</name>
        <dbReference type="ChEBI" id="CHEBI:30616"/>
    </ligand>
</feature>
<dbReference type="EC" id="2.7.1.130" evidence="3 13"/>
<dbReference type="GO" id="GO:0009029">
    <property type="term" value="F:lipid-A 4'-kinase activity"/>
    <property type="evidence" value="ECO:0007669"/>
    <property type="project" value="UniProtKB-UniRule"/>
</dbReference>
<accession>A0A318TN48</accession>
<keyword evidence="15" id="KW-1185">Reference proteome</keyword>
<dbReference type="PANTHER" id="PTHR42724:SF1">
    <property type="entry name" value="TETRAACYLDISACCHARIDE 4'-KINASE, MITOCHONDRIAL-RELATED"/>
    <property type="match status" value="1"/>
</dbReference>
<keyword evidence="10 13" id="KW-0067">ATP-binding</keyword>
<comment type="similarity">
    <text evidence="13">Belongs to the LpxK family.</text>
</comment>
<comment type="caution">
    <text evidence="14">The sequence shown here is derived from an EMBL/GenBank/DDBJ whole genome shotgun (WGS) entry which is preliminary data.</text>
</comment>
<dbReference type="GO" id="GO:0005886">
    <property type="term" value="C:plasma membrane"/>
    <property type="evidence" value="ECO:0007669"/>
    <property type="project" value="TreeGrafter"/>
</dbReference>
<dbReference type="UniPathway" id="UPA00359">
    <property type="reaction ID" value="UER00482"/>
</dbReference>
<keyword evidence="8 13" id="KW-0547">Nucleotide-binding</keyword>
<comment type="function">
    <text evidence="1 13">Transfers the gamma-phosphate of ATP to the 4'-position of a tetraacyldisaccharide 1-phosphate intermediate (termed DS-1-P) to form tetraacyldisaccharide 1,4'-bis-phosphate (lipid IVA).</text>
</comment>
<gene>
    <name evidence="13" type="primary">lpxK</name>
    <name evidence="14" type="ORF">BJ122_103101</name>
</gene>
<evidence type="ECO:0000256" key="2">
    <source>
        <dbReference type="ARBA" id="ARBA00004870"/>
    </source>
</evidence>
<evidence type="ECO:0000256" key="13">
    <source>
        <dbReference type="HAMAP-Rule" id="MF_00409"/>
    </source>
</evidence>
<sequence>MREPAFWQRRSLPSAALLPLAALYGAIAAWRMKKPGLTPSVPVLCVGNYHGGGAGKTPTTLAVVRLLRELDETPVVLSRGYGGRLQGPVLVDPATHQAGDVGDEPLMMAREVPVVVAKDRQAGAALALSRRASVIVMDDGFQNPALAKDAALIVIDSQRAIGNGRVMPAGPLRAPLPLQLERTSALVIVGDGRAAEPLAAAVREQGGRVLRAAFQPDAAVLERLRGRRLLAFAGIGDPDRFFATLRGHGLEVAATVPFPDHHPFSAAEIAELAERARRDGLVPVTTDKDLARLGAVPELEAAGLTSFPVTLGFDDEAALRRFLAVQLAAARDRRRTGARR</sequence>
<keyword evidence="5 13" id="KW-0444">Lipid biosynthesis</keyword>
<comment type="catalytic activity">
    <reaction evidence="13">
        <text>a lipid A disaccharide + ATP = a lipid IVA + ADP + H(+)</text>
        <dbReference type="Rhea" id="RHEA:67840"/>
        <dbReference type="ChEBI" id="CHEBI:15378"/>
        <dbReference type="ChEBI" id="CHEBI:30616"/>
        <dbReference type="ChEBI" id="CHEBI:176343"/>
        <dbReference type="ChEBI" id="CHEBI:176425"/>
        <dbReference type="ChEBI" id="CHEBI:456216"/>
        <dbReference type="EC" id="2.7.1.130"/>
    </reaction>
</comment>
<evidence type="ECO:0000256" key="7">
    <source>
        <dbReference type="ARBA" id="ARBA00022679"/>
    </source>
</evidence>
<evidence type="ECO:0000256" key="4">
    <source>
        <dbReference type="ARBA" id="ARBA00016436"/>
    </source>
</evidence>
<dbReference type="HAMAP" id="MF_00409">
    <property type="entry name" value="LpxK"/>
    <property type="match status" value="1"/>
</dbReference>